<keyword evidence="3" id="KW-1185">Reference proteome</keyword>
<protein>
    <submittedName>
        <fullName evidence="2">Uncharacterized protein</fullName>
    </submittedName>
</protein>
<dbReference type="EMBL" id="JAAKFY010000008">
    <property type="protein sequence ID" value="KAF3853458.1"/>
    <property type="molecule type" value="Genomic_DNA"/>
</dbReference>
<feature type="compositionally biased region" description="Basic and acidic residues" evidence="1">
    <location>
        <begin position="131"/>
        <end position="146"/>
    </location>
</feature>
<evidence type="ECO:0000256" key="1">
    <source>
        <dbReference type="SAM" id="MobiDB-lite"/>
    </source>
</evidence>
<comment type="caution">
    <text evidence="2">The sequence shown here is derived from an EMBL/GenBank/DDBJ whole genome shotgun (WGS) entry which is preliminary data.</text>
</comment>
<organism evidence="2 3">
    <name type="scientific">Dissostichus mawsoni</name>
    <name type="common">Antarctic cod</name>
    <dbReference type="NCBI Taxonomy" id="36200"/>
    <lineage>
        <taxon>Eukaryota</taxon>
        <taxon>Metazoa</taxon>
        <taxon>Chordata</taxon>
        <taxon>Craniata</taxon>
        <taxon>Vertebrata</taxon>
        <taxon>Euteleostomi</taxon>
        <taxon>Actinopterygii</taxon>
        <taxon>Neopterygii</taxon>
        <taxon>Teleostei</taxon>
        <taxon>Neoteleostei</taxon>
        <taxon>Acanthomorphata</taxon>
        <taxon>Eupercaria</taxon>
        <taxon>Perciformes</taxon>
        <taxon>Notothenioidei</taxon>
        <taxon>Nototheniidae</taxon>
        <taxon>Dissostichus</taxon>
    </lineage>
</organism>
<name>A0A7J5YZG9_DISMA</name>
<sequence length="486" mass="52545">MKTSRCPVSAAGRAVSAALQPVPDVLQMSSVIAALTPHKQPLHHVVAHRTHTGTLVAPGGEEGIIAAVDVKRGGRLVQAGDGAAGAQLDHLIGHVPQLKPLQQVDDDQHGDGHLHVAFFGVVAEHLAHNGAEEAGRQVRGEQRLGDGDEGEGLDGSQTRDLRLVAADVRGVGLVLLEMLWSRRVVHDLMSQLEGLLRQLSDLRPFELSGHFGVVITELCERLPTEEVELCRLDKPVHAVTVQVRLKDTEGARHMGKLFCLVGLLEEKDGVAAVSPGVRLSVGVAADQTLLGCKSQIPKQSEAQTLGVGLVHGTSGVLEHVLVQSAVLRAREQEVRVVLMPPHDARGHILVFLKGGEGNERSSDVPHINVVIHHHGAGLSYNILPENVLTDSFLRRSKHFMKPSCEPLSSMYTSVGWKHTLLTVRLCSVNSWSCLLRDGFPRFQVTTAPLVAAVASRFSSIWCHMTSAQLKLSEGLRPTRRFSFSTN</sequence>
<dbReference type="Proteomes" id="UP000518266">
    <property type="component" value="Unassembled WGS sequence"/>
</dbReference>
<evidence type="ECO:0000313" key="3">
    <source>
        <dbReference type="Proteomes" id="UP000518266"/>
    </source>
</evidence>
<accession>A0A7J5YZG9</accession>
<evidence type="ECO:0000313" key="2">
    <source>
        <dbReference type="EMBL" id="KAF3853458.1"/>
    </source>
</evidence>
<gene>
    <name evidence="2" type="ORF">F7725_014146</name>
</gene>
<feature type="region of interest" description="Disordered" evidence="1">
    <location>
        <begin position="131"/>
        <end position="155"/>
    </location>
</feature>
<dbReference type="AlphaFoldDB" id="A0A7J5YZG9"/>
<proteinExistence type="predicted"/>
<reference evidence="2 3" key="1">
    <citation type="submission" date="2020-03" db="EMBL/GenBank/DDBJ databases">
        <title>Dissostichus mawsoni Genome sequencing and assembly.</title>
        <authorList>
            <person name="Park H."/>
        </authorList>
    </citation>
    <scope>NUCLEOTIDE SEQUENCE [LARGE SCALE GENOMIC DNA]</scope>
    <source>
        <strain evidence="2">DM0001</strain>
        <tissue evidence="2">Muscle</tissue>
    </source>
</reference>